<protein>
    <recommendedName>
        <fullName evidence="3">Nucleotide exchange factor GrpE</fullName>
    </recommendedName>
</protein>
<dbReference type="AlphaFoldDB" id="X1EV06"/>
<dbReference type="EMBL" id="BARU01010783">
    <property type="protein sequence ID" value="GAH37226.1"/>
    <property type="molecule type" value="Genomic_DNA"/>
</dbReference>
<name>X1EV06_9ZZZZ</name>
<comment type="caution">
    <text evidence="2">The sequence shown here is derived from an EMBL/GenBank/DDBJ whole genome shotgun (WGS) entry which is preliminary data.</text>
</comment>
<accession>X1EV06</accession>
<feature type="region of interest" description="Disordered" evidence="1">
    <location>
        <begin position="1"/>
        <end position="54"/>
    </location>
</feature>
<feature type="non-terminal residue" evidence="2">
    <location>
        <position position="1"/>
    </location>
</feature>
<evidence type="ECO:0000256" key="1">
    <source>
        <dbReference type="SAM" id="MobiDB-lite"/>
    </source>
</evidence>
<sequence length="54" mass="6248">YKLNGRVIRPTKVIVNKLPSEETTQQQVPAEEKPQQEKDSPEQTTDEHQTTDKE</sequence>
<organism evidence="2">
    <name type="scientific">marine sediment metagenome</name>
    <dbReference type="NCBI Taxonomy" id="412755"/>
    <lineage>
        <taxon>unclassified sequences</taxon>
        <taxon>metagenomes</taxon>
        <taxon>ecological metagenomes</taxon>
    </lineage>
</organism>
<reference evidence="2" key="1">
    <citation type="journal article" date="2014" name="Front. Microbiol.">
        <title>High frequency of phylogenetically diverse reductive dehalogenase-homologous genes in deep subseafloor sedimentary metagenomes.</title>
        <authorList>
            <person name="Kawai M."/>
            <person name="Futagami T."/>
            <person name="Toyoda A."/>
            <person name="Takaki Y."/>
            <person name="Nishi S."/>
            <person name="Hori S."/>
            <person name="Arai W."/>
            <person name="Tsubouchi T."/>
            <person name="Morono Y."/>
            <person name="Uchiyama I."/>
            <person name="Ito T."/>
            <person name="Fujiyama A."/>
            <person name="Inagaki F."/>
            <person name="Takami H."/>
        </authorList>
    </citation>
    <scope>NUCLEOTIDE SEQUENCE</scope>
    <source>
        <strain evidence="2">Expedition CK06-06</strain>
    </source>
</reference>
<proteinExistence type="predicted"/>
<gene>
    <name evidence="2" type="ORF">S03H2_20456</name>
</gene>
<evidence type="ECO:0000313" key="2">
    <source>
        <dbReference type="EMBL" id="GAH37226.1"/>
    </source>
</evidence>
<feature type="compositionally biased region" description="Basic and acidic residues" evidence="1">
    <location>
        <begin position="30"/>
        <end position="54"/>
    </location>
</feature>
<evidence type="ECO:0008006" key="3">
    <source>
        <dbReference type="Google" id="ProtNLM"/>
    </source>
</evidence>